<reference evidence="2 3" key="1">
    <citation type="submission" date="2019-08" db="EMBL/GenBank/DDBJ databases">
        <title>100 year-old enigma solved: identification of Planctomyces bekefii, the type genus and species of the phylum Planctomycetes.</title>
        <authorList>
            <person name="Svetlana D.N."/>
            <person name="Overmann J."/>
        </authorList>
    </citation>
    <scope>NUCLEOTIDE SEQUENCE [LARGE SCALE GENOMIC DNA]</scope>
    <source>
        <strain evidence="2">Phe10_nw2017</strain>
    </source>
</reference>
<organism evidence="2 3">
    <name type="scientific">Planctomyces bekefii</name>
    <dbReference type="NCBI Taxonomy" id="1653850"/>
    <lineage>
        <taxon>Bacteria</taxon>
        <taxon>Pseudomonadati</taxon>
        <taxon>Planctomycetota</taxon>
        <taxon>Planctomycetia</taxon>
        <taxon>Planctomycetales</taxon>
        <taxon>Planctomycetaceae</taxon>
        <taxon>Planctomyces</taxon>
    </lineage>
</organism>
<reference evidence="2 3" key="2">
    <citation type="submission" date="2019-08" db="EMBL/GenBank/DDBJ databases">
        <authorList>
            <person name="Henke P."/>
        </authorList>
    </citation>
    <scope>NUCLEOTIDE SEQUENCE [LARGE SCALE GENOMIC DNA]</scope>
    <source>
        <strain evidence="2">Phe10_nw2017</strain>
    </source>
</reference>
<evidence type="ECO:0008006" key="4">
    <source>
        <dbReference type="Google" id="ProtNLM"/>
    </source>
</evidence>
<feature type="chain" id="PRO_5022963712" description="Phenol degradation protein meta" evidence="1">
    <location>
        <begin position="22"/>
        <end position="278"/>
    </location>
</feature>
<comment type="caution">
    <text evidence="2">The sequence shown here is derived from an EMBL/GenBank/DDBJ whole genome shotgun (WGS) entry which is preliminary data.</text>
</comment>
<proteinExistence type="predicted"/>
<feature type="signal peptide" evidence="1">
    <location>
        <begin position="1"/>
        <end position="21"/>
    </location>
</feature>
<name>A0A5C6M400_9PLAN</name>
<evidence type="ECO:0000313" key="3">
    <source>
        <dbReference type="Proteomes" id="UP000321083"/>
    </source>
</evidence>
<dbReference type="Proteomes" id="UP000321083">
    <property type="component" value="Unassembled WGS sequence"/>
</dbReference>
<gene>
    <name evidence="2" type="ORF">E3A20_14470</name>
</gene>
<evidence type="ECO:0000313" key="2">
    <source>
        <dbReference type="EMBL" id="TWW09426.1"/>
    </source>
</evidence>
<dbReference type="EMBL" id="SRHE01000279">
    <property type="protein sequence ID" value="TWW09426.1"/>
    <property type="molecule type" value="Genomic_DNA"/>
</dbReference>
<accession>A0A5C6M400</accession>
<evidence type="ECO:0000256" key="1">
    <source>
        <dbReference type="SAM" id="SignalP"/>
    </source>
</evidence>
<sequence>MKKSVLMLLAMIVLGTNAVNATALRPLNVQNAKMDTENQNELRINFDWFRDGVEAGGVDVRSNSFTMPRIDIRHTFDTEIPTRVGINIGMGVGFAEVAVGDTELAEGLALGFQNMGLTLEAGVVQEEDLSIALYINQHFPFVHNNLLLANTYRPIYGANAYGFQTGAEFQFNLGDNLTWHGDVGYRFDVPEAGEVQNSLVYYNEAVLSMGDDKNVGLSLGLLGNSVYNDNIGTDLRLVPGIIVGMGDDNKKQLRVGLPIGMNSDSADIGVQASYFSLF</sequence>
<dbReference type="AlphaFoldDB" id="A0A5C6M400"/>
<keyword evidence="3" id="KW-1185">Reference proteome</keyword>
<protein>
    <recommendedName>
        <fullName evidence="4">Phenol degradation protein meta</fullName>
    </recommendedName>
</protein>
<keyword evidence="1" id="KW-0732">Signal</keyword>